<protein>
    <submittedName>
        <fullName evidence="1">Uncharacterized protein</fullName>
    </submittedName>
</protein>
<reference evidence="1" key="1">
    <citation type="submission" date="2025-08" db="UniProtKB">
        <authorList>
            <consortium name="Ensembl"/>
        </authorList>
    </citation>
    <scope>IDENTIFICATION</scope>
</reference>
<dbReference type="Ensembl" id="ENSMSIT00000047044.1">
    <property type="protein sequence ID" value="ENSMSIP00000037292.1"/>
    <property type="gene ID" value="ENSMSIG00000031074.1"/>
</dbReference>
<name>A0A8C6IKJ7_MUSSI</name>
<keyword evidence="2" id="KW-1185">Reference proteome</keyword>
<accession>A0A8C6IKJ7</accession>
<dbReference type="AlphaFoldDB" id="A0A8C6IKJ7"/>
<sequence length="79" mass="8858">MESSPSLEVSTKPPWAASNESLARKELRPIRPDSLAVRGEVEQLDVRLTHCSYSLHFLKVHSGTLLLTISLFLTIFEAH</sequence>
<evidence type="ECO:0000313" key="1">
    <source>
        <dbReference type="Ensembl" id="ENSMSIP00000037292.1"/>
    </source>
</evidence>
<proteinExistence type="predicted"/>
<dbReference type="Proteomes" id="UP000694415">
    <property type="component" value="Unplaced"/>
</dbReference>
<organism evidence="1 2">
    <name type="scientific">Mus spicilegus</name>
    <name type="common">Mound-building mouse</name>
    <dbReference type="NCBI Taxonomy" id="10103"/>
    <lineage>
        <taxon>Eukaryota</taxon>
        <taxon>Metazoa</taxon>
        <taxon>Chordata</taxon>
        <taxon>Craniata</taxon>
        <taxon>Vertebrata</taxon>
        <taxon>Euteleostomi</taxon>
        <taxon>Mammalia</taxon>
        <taxon>Eutheria</taxon>
        <taxon>Euarchontoglires</taxon>
        <taxon>Glires</taxon>
        <taxon>Rodentia</taxon>
        <taxon>Myomorpha</taxon>
        <taxon>Muroidea</taxon>
        <taxon>Muridae</taxon>
        <taxon>Murinae</taxon>
        <taxon>Mus</taxon>
        <taxon>Mus</taxon>
    </lineage>
</organism>
<evidence type="ECO:0000313" key="2">
    <source>
        <dbReference type="Proteomes" id="UP000694415"/>
    </source>
</evidence>
<reference evidence="1" key="2">
    <citation type="submission" date="2025-09" db="UniProtKB">
        <authorList>
            <consortium name="Ensembl"/>
        </authorList>
    </citation>
    <scope>IDENTIFICATION</scope>
</reference>